<keyword evidence="8" id="KW-0143">Chaperone</keyword>
<gene>
    <name evidence="16" type="ORF">FY036_07185</name>
</gene>
<keyword evidence="4" id="KW-0997">Cell inner membrane</keyword>
<reference evidence="16 17" key="2">
    <citation type="submission" date="2019-09" db="EMBL/GenBank/DDBJ databases">
        <title>Mesorhizobium sp. MaA-C15 isolated from Microcystis aeruginosa.</title>
        <authorList>
            <person name="Jeong S.E."/>
            <person name="Jin H.M."/>
            <person name="Jeon C.O."/>
        </authorList>
    </citation>
    <scope>NUCLEOTIDE SEQUENCE [LARGE SCALE GENOMIC DNA]</scope>
    <source>
        <strain evidence="16 17">MaA-C15</strain>
    </source>
</reference>
<evidence type="ECO:0000256" key="6">
    <source>
        <dbReference type="ARBA" id="ARBA00022989"/>
    </source>
</evidence>
<evidence type="ECO:0000256" key="2">
    <source>
        <dbReference type="ARBA" id="ARBA00018370"/>
    </source>
</evidence>
<evidence type="ECO:0000313" key="17">
    <source>
        <dbReference type="Proteomes" id="UP000323258"/>
    </source>
</evidence>
<evidence type="ECO:0000256" key="14">
    <source>
        <dbReference type="PROSITE-ProRule" id="PRU00278"/>
    </source>
</evidence>
<keyword evidence="14" id="KW-0697">Rotamase</keyword>
<evidence type="ECO:0000256" key="5">
    <source>
        <dbReference type="ARBA" id="ARBA00022692"/>
    </source>
</evidence>
<evidence type="ECO:0000256" key="1">
    <source>
        <dbReference type="ARBA" id="ARBA00004382"/>
    </source>
</evidence>
<keyword evidence="3" id="KW-1003">Cell membrane</keyword>
<keyword evidence="17" id="KW-1185">Reference proteome</keyword>
<keyword evidence="14 16" id="KW-0413">Isomerase</keyword>
<proteinExistence type="inferred from homology"/>
<evidence type="ECO:0000256" key="12">
    <source>
        <dbReference type="ARBA" id="ARBA00040743"/>
    </source>
</evidence>
<feature type="domain" description="PpiC" evidence="15">
    <location>
        <begin position="266"/>
        <end position="353"/>
    </location>
</feature>
<dbReference type="InterPro" id="IPR046357">
    <property type="entry name" value="PPIase_dom_sf"/>
</dbReference>
<dbReference type="InterPro" id="IPR000297">
    <property type="entry name" value="PPIase_PpiC"/>
</dbReference>
<accession>A0A5D4H047</accession>
<dbReference type="GO" id="GO:0003755">
    <property type="term" value="F:peptidyl-prolyl cis-trans isomerase activity"/>
    <property type="evidence" value="ECO:0007669"/>
    <property type="project" value="UniProtKB-KW"/>
</dbReference>
<evidence type="ECO:0000256" key="7">
    <source>
        <dbReference type="ARBA" id="ARBA00023136"/>
    </source>
</evidence>
<dbReference type="SUPFAM" id="SSF109998">
    <property type="entry name" value="Triger factor/SurA peptide-binding domain-like"/>
    <property type="match status" value="1"/>
</dbReference>
<comment type="caution">
    <text evidence="16">The sequence shown here is derived from an EMBL/GenBank/DDBJ whole genome shotgun (WGS) entry which is preliminary data.</text>
</comment>
<evidence type="ECO:0000256" key="9">
    <source>
        <dbReference type="ARBA" id="ARBA00030642"/>
    </source>
</evidence>
<dbReference type="OrthoDB" id="9768393at2"/>
<organism evidence="16 17">
    <name type="scientific">Neoaquamicrobium microcysteis</name>
    <dbReference type="NCBI Taxonomy" id="2682781"/>
    <lineage>
        <taxon>Bacteria</taxon>
        <taxon>Pseudomonadati</taxon>
        <taxon>Pseudomonadota</taxon>
        <taxon>Alphaproteobacteria</taxon>
        <taxon>Hyphomicrobiales</taxon>
        <taxon>Phyllobacteriaceae</taxon>
        <taxon>Neoaquamicrobium</taxon>
    </lineage>
</organism>
<dbReference type="AlphaFoldDB" id="A0A5D4H047"/>
<dbReference type="Pfam" id="PF13624">
    <property type="entry name" value="SurA_N_3"/>
    <property type="match status" value="1"/>
</dbReference>
<dbReference type="EMBL" id="VSZS01000058">
    <property type="protein sequence ID" value="TYR33824.1"/>
    <property type="molecule type" value="Genomic_DNA"/>
</dbReference>
<keyword evidence="5" id="KW-0812">Transmembrane</keyword>
<comment type="similarity">
    <text evidence="11">Belongs to the PpiD chaperone family.</text>
</comment>
<sequence>MLDSLRNAARSWVAKLLLMLLVLSFAVWGISGQIFGGLGNNVLVAGDTRVSVLEYRLAYDRQLSMLSQQFGTPVTREQAQMFGVDNRVLAQLSAGAVLDEQAREMRLGVSRDRLAQLTAEDAAFQGPDGRFDRNQFDWTLRQIGMRPEDYLKNREQAAVRQQIIEAVSDGLVAPDTFLRAVSLYQGEDRTVEYLVLPRSVVEPVDAPSEEAVTAFFDENKADYAAPEYRRISYVKLEPSDIADPSAVDDAQAREYYEGNRDRFTNAEQRRIEQLVFANEDEANAALEKVRGGASFEEIVAEQGKSMGDVELGTFEKERVADAAIAEAAFGLPEGEVSDVVAGAFGPILLRVTEVTPEVARPFEEVAQEIRQDVALDEAHRILQEVYDGYEDARAAGESMTEAAARNRLRVVDIEPVDRNGLTPDGQTMTGVPLMRELLEDAFDTEVGVENPPLNIGSAGYLFYEVEEIVPARERTLDEVRDEVVADWTEQEAARLLAARSSEIQQELEGGKNLAEIAGELELEVQTRRGLKRDSDDAEMGQAGVDAIFSVARGETGAFTNDAGDGQVVFRVTDVVVPVDAGPEAIPESTRDSLASAFADDLLDQLVARLQTVYPVTVDRGAIQQALSF</sequence>
<dbReference type="Proteomes" id="UP000323258">
    <property type="component" value="Unassembled WGS sequence"/>
</dbReference>
<keyword evidence="6" id="KW-1133">Transmembrane helix</keyword>
<dbReference type="InterPro" id="IPR052029">
    <property type="entry name" value="PpiD_chaperone"/>
</dbReference>
<protein>
    <recommendedName>
        <fullName evidence="2">Parvulin-like PPIase</fullName>
    </recommendedName>
    <alternativeName>
        <fullName evidence="9">Peptidyl-prolyl cis-trans isomerase plp</fullName>
    </alternativeName>
    <alternativeName>
        <fullName evidence="12">Periplasmic chaperone PpiD</fullName>
    </alternativeName>
    <alternativeName>
        <fullName evidence="13">Periplasmic folding chaperone</fullName>
    </alternativeName>
    <alternativeName>
        <fullName evidence="10">Rotamase plp</fullName>
    </alternativeName>
</protein>
<evidence type="ECO:0000256" key="8">
    <source>
        <dbReference type="ARBA" id="ARBA00023186"/>
    </source>
</evidence>
<evidence type="ECO:0000256" key="10">
    <source>
        <dbReference type="ARBA" id="ARBA00031484"/>
    </source>
</evidence>
<evidence type="ECO:0000256" key="4">
    <source>
        <dbReference type="ARBA" id="ARBA00022519"/>
    </source>
</evidence>
<evidence type="ECO:0000259" key="15">
    <source>
        <dbReference type="PROSITE" id="PS50198"/>
    </source>
</evidence>
<name>A0A5D4H047_9HYPH</name>
<dbReference type="PANTHER" id="PTHR47529:SF1">
    <property type="entry name" value="PERIPLASMIC CHAPERONE PPID"/>
    <property type="match status" value="1"/>
</dbReference>
<keyword evidence="7" id="KW-0472">Membrane</keyword>
<dbReference type="GO" id="GO:0005886">
    <property type="term" value="C:plasma membrane"/>
    <property type="evidence" value="ECO:0007669"/>
    <property type="project" value="UniProtKB-SubCell"/>
</dbReference>
<dbReference type="RefSeq" id="WP_148914032.1">
    <property type="nucleotide sequence ID" value="NZ_VSZS01000058.1"/>
</dbReference>
<dbReference type="PANTHER" id="PTHR47529">
    <property type="entry name" value="PEPTIDYL-PROLYL CIS-TRANS ISOMERASE D"/>
    <property type="match status" value="1"/>
</dbReference>
<dbReference type="Gene3D" id="3.10.50.40">
    <property type="match status" value="1"/>
</dbReference>
<evidence type="ECO:0000256" key="11">
    <source>
        <dbReference type="ARBA" id="ARBA00038408"/>
    </source>
</evidence>
<evidence type="ECO:0000256" key="13">
    <source>
        <dbReference type="ARBA" id="ARBA00042775"/>
    </source>
</evidence>
<dbReference type="SUPFAM" id="SSF54534">
    <property type="entry name" value="FKBP-like"/>
    <property type="match status" value="1"/>
</dbReference>
<dbReference type="Pfam" id="PF13145">
    <property type="entry name" value="Rotamase_2"/>
    <property type="match status" value="1"/>
</dbReference>
<dbReference type="PROSITE" id="PS50198">
    <property type="entry name" value="PPIC_PPIASE_2"/>
    <property type="match status" value="1"/>
</dbReference>
<evidence type="ECO:0000313" key="16">
    <source>
        <dbReference type="EMBL" id="TYR33824.1"/>
    </source>
</evidence>
<evidence type="ECO:0000256" key="3">
    <source>
        <dbReference type="ARBA" id="ARBA00022475"/>
    </source>
</evidence>
<dbReference type="InterPro" id="IPR027304">
    <property type="entry name" value="Trigger_fact/SurA_dom_sf"/>
</dbReference>
<comment type="subcellular location">
    <subcellularLocation>
        <location evidence="1">Cell inner membrane</location>
        <topology evidence="1">Single-pass type II membrane protein</topology>
        <orientation evidence="1">Periplasmic side</orientation>
    </subcellularLocation>
</comment>
<reference evidence="16 17" key="1">
    <citation type="submission" date="2019-08" db="EMBL/GenBank/DDBJ databases">
        <authorList>
            <person name="Seo Y.L."/>
        </authorList>
    </citation>
    <scope>NUCLEOTIDE SEQUENCE [LARGE SCALE GENOMIC DNA]</scope>
    <source>
        <strain evidence="16 17">MaA-C15</strain>
    </source>
</reference>